<organism evidence="5 6">
    <name type="scientific">Leptospira ilyithenensis</name>
    <dbReference type="NCBI Taxonomy" id="2484901"/>
    <lineage>
        <taxon>Bacteria</taxon>
        <taxon>Pseudomonadati</taxon>
        <taxon>Spirochaetota</taxon>
        <taxon>Spirochaetia</taxon>
        <taxon>Leptospirales</taxon>
        <taxon>Leptospiraceae</taxon>
        <taxon>Leptospira</taxon>
    </lineage>
</organism>
<evidence type="ECO:0000259" key="4">
    <source>
        <dbReference type="PROSITE" id="PS51118"/>
    </source>
</evidence>
<reference evidence="5" key="1">
    <citation type="journal article" date="2019" name="PLoS Negl. Trop. Dis.">
        <title>Revisiting the worldwide diversity of Leptospira species in the environment.</title>
        <authorList>
            <person name="Vincent A.T."/>
            <person name="Schiettekatte O."/>
            <person name="Bourhy P."/>
            <person name="Veyrier F.J."/>
            <person name="Picardeau M."/>
        </authorList>
    </citation>
    <scope>NUCLEOTIDE SEQUENCE [LARGE SCALE GENOMIC DNA]</scope>
    <source>
        <strain evidence="5">201400974</strain>
    </source>
</reference>
<proteinExistence type="predicted"/>
<name>A0A4R9LU08_9LEPT</name>
<protein>
    <submittedName>
        <fullName evidence="5">Transcriptional regulator</fullName>
    </submittedName>
</protein>
<dbReference type="PANTHER" id="PTHR33204">
    <property type="entry name" value="TRANSCRIPTIONAL REGULATOR, MARR FAMILY"/>
    <property type="match status" value="1"/>
</dbReference>
<accession>A0A4R9LU08</accession>
<keyword evidence="6" id="KW-1185">Reference proteome</keyword>
<dbReference type="PROSITE" id="PS51118">
    <property type="entry name" value="HTH_HXLR"/>
    <property type="match status" value="1"/>
</dbReference>
<sequence length="178" mass="20101">MKRKSFGNMQCPVARSLELVGEWWSILILRDAMHGLTRFDEFEKSLEIAPNMLARRLTALVSSGLLERKQYQSNPPRYEYILTKKGKDFRPVLVALLAWGNQYLAPEGKAVLLVDSDSDAVIEPILIDKHTKKPLTRISSRFVPGPVANHDTIARINFANDRKSKKAKRKLNGSSGNI</sequence>
<dbReference type="RefSeq" id="WP_135763660.1">
    <property type="nucleotide sequence ID" value="NZ_RQHV01000042.1"/>
</dbReference>
<dbReference type="InterPro" id="IPR002577">
    <property type="entry name" value="HTH_HxlR"/>
</dbReference>
<dbReference type="Gene3D" id="1.10.10.10">
    <property type="entry name" value="Winged helix-like DNA-binding domain superfamily/Winged helix DNA-binding domain"/>
    <property type="match status" value="1"/>
</dbReference>
<dbReference type="EMBL" id="RQHV01000042">
    <property type="protein sequence ID" value="TGN10899.1"/>
    <property type="molecule type" value="Genomic_DNA"/>
</dbReference>
<dbReference type="Pfam" id="PF01638">
    <property type="entry name" value="HxlR"/>
    <property type="match status" value="1"/>
</dbReference>
<dbReference type="Proteomes" id="UP000298264">
    <property type="component" value="Unassembled WGS sequence"/>
</dbReference>
<dbReference type="OrthoDB" id="9791143at2"/>
<dbReference type="InterPro" id="IPR036390">
    <property type="entry name" value="WH_DNA-bd_sf"/>
</dbReference>
<evidence type="ECO:0000313" key="5">
    <source>
        <dbReference type="EMBL" id="TGN10899.1"/>
    </source>
</evidence>
<evidence type="ECO:0000313" key="6">
    <source>
        <dbReference type="Proteomes" id="UP000298264"/>
    </source>
</evidence>
<keyword evidence="2" id="KW-0238">DNA-binding</keyword>
<feature type="domain" description="HTH hxlR-type" evidence="4">
    <location>
        <begin position="11"/>
        <end position="108"/>
    </location>
</feature>
<dbReference type="InterPro" id="IPR036388">
    <property type="entry name" value="WH-like_DNA-bd_sf"/>
</dbReference>
<evidence type="ECO:0000256" key="2">
    <source>
        <dbReference type="ARBA" id="ARBA00023125"/>
    </source>
</evidence>
<dbReference type="GO" id="GO:0003677">
    <property type="term" value="F:DNA binding"/>
    <property type="evidence" value="ECO:0007669"/>
    <property type="project" value="UniProtKB-KW"/>
</dbReference>
<evidence type="ECO:0000256" key="3">
    <source>
        <dbReference type="ARBA" id="ARBA00023163"/>
    </source>
</evidence>
<dbReference type="PANTHER" id="PTHR33204:SF17">
    <property type="entry name" value="TRANSCRIPTIONAL REGULATORY PROTEIN"/>
    <property type="match status" value="1"/>
</dbReference>
<keyword evidence="3" id="KW-0804">Transcription</keyword>
<dbReference type="AlphaFoldDB" id="A0A4R9LU08"/>
<evidence type="ECO:0000256" key="1">
    <source>
        <dbReference type="ARBA" id="ARBA00023015"/>
    </source>
</evidence>
<comment type="caution">
    <text evidence="5">The sequence shown here is derived from an EMBL/GenBank/DDBJ whole genome shotgun (WGS) entry which is preliminary data.</text>
</comment>
<gene>
    <name evidence="5" type="ORF">EHS11_06865</name>
</gene>
<dbReference type="SUPFAM" id="SSF46785">
    <property type="entry name" value="Winged helix' DNA-binding domain"/>
    <property type="match status" value="1"/>
</dbReference>
<keyword evidence="1" id="KW-0805">Transcription regulation</keyword>